<accession>A0A3B1BBZ4</accession>
<dbReference type="InterPro" id="IPR002716">
    <property type="entry name" value="PIN_dom"/>
</dbReference>
<proteinExistence type="predicted"/>
<dbReference type="EMBL" id="UOFX01000052">
    <property type="protein sequence ID" value="VAX09434.1"/>
    <property type="molecule type" value="Genomic_DNA"/>
</dbReference>
<evidence type="ECO:0000259" key="1">
    <source>
        <dbReference type="Pfam" id="PF01850"/>
    </source>
</evidence>
<evidence type="ECO:0000313" key="2">
    <source>
        <dbReference type="EMBL" id="VAX09434.1"/>
    </source>
</evidence>
<name>A0A3B1BBZ4_9ZZZZ</name>
<dbReference type="Pfam" id="PF01850">
    <property type="entry name" value="PIN"/>
    <property type="match status" value="1"/>
</dbReference>
<gene>
    <name evidence="2" type="ORF">MNBD_GAMMA26-132</name>
</gene>
<reference evidence="2" key="1">
    <citation type="submission" date="2018-06" db="EMBL/GenBank/DDBJ databases">
        <authorList>
            <person name="Zhirakovskaya E."/>
        </authorList>
    </citation>
    <scope>NUCLEOTIDE SEQUENCE</scope>
</reference>
<feature type="domain" description="PIN" evidence="1">
    <location>
        <begin position="3"/>
        <end position="126"/>
    </location>
</feature>
<dbReference type="Gene3D" id="3.40.50.1010">
    <property type="entry name" value="5'-nuclease"/>
    <property type="match status" value="1"/>
</dbReference>
<protein>
    <recommendedName>
        <fullName evidence="1">PIN domain-containing protein</fullName>
    </recommendedName>
</protein>
<dbReference type="SUPFAM" id="SSF88723">
    <property type="entry name" value="PIN domain-like"/>
    <property type="match status" value="1"/>
</dbReference>
<sequence length="137" mass="15477">MKYLLDTNIISEPMKPGANKLVMNKLALNSIFSCTSATVWHELWHGVKLLDNGKRKDEIASYLDLLNKDGFMILPFCRKSAEWLAGERVRLQAKGITPAKYDSEIAAVSNVNRLVLVTRNVDDFSIYDGLVVENWFG</sequence>
<dbReference type="AlphaFoldDB" id="A0A3B1BBZ4"/>
<dbReference type="CDD" id="cd18747">
    <property type="entry name" value="PIN_VapC4-5_FitB-like"/>
    <property type="match status" value="1"/>
</dbReference>
<organism evidence="2">
    <name type="scientific">hydrothermal vent metagenome</name>
    <dbReference type="NCBI Taxonomy" id="652676"/>
    <lineage>
        <taxon>unclassified sequences</taxon>
        <taxon>metagenomes</taxon>
        <taxon>ecological metagenomes</taxon>
    </lineage>
</organism>
<dbReference type="InterPro" id="IPR029060">
    <property type="entry name" value="PIN-like_dom_sf"/>
</dbReference>